<keyword evidence="7" id="KW-0965">Cell junction</keyword>
<dbReference type="STRING" id="94237.ENSMMOP00000015741"/>
<dbReference type="PANTHER" id="PTHR19964">
    <property type="entry name" value="MULTIPLE PDZ DOMAIN PROTEIN"/>
    <property type="match status" value="1"/>
</dbReference>
<dbReference type="GO" id="GO:0120192">
    <property type="term" value="P:tight junction assembly"/>
    <property type="evidence" value="ECO:0007669"/>
    <property type="project" value="TreeGrafter"/>
</dbReference>
<keyword evidence="4" id="KW-1003">Cell membrane</keyword>
<dbReference type="PROSITE" id="PS51022">
    <property type="entry name" value="L27"/>
    <property type="match status" value="1"/>
</dbReference>
<evidence type="ECO:0000256" key="4">
    <source>
        <dbReference type="ARBA" id="ARBA00022475"/>
    </source>
</evidence>
<evidence type="ECO:0000259" key="9">
    <source>
        <dbReference type="PROSITE" id="PS50106"/>
    </source>
</evidence>
<organism evidence="11 12">
    <name type="scientific">Mola mola</name>
    <name type="common">Ocean sunfish</name>
    <name type="synonym">Tetraodon mola</name>
    <dbReference type="NCBI Taxonomy" id="94237"/>
    <lineage>
        <taxon>Eukaryota</taxon>
        <taxon>Metazoa</taxon>
        <taxon>Chordata</taxon>
        <taxon>Craniata</taxon>
        <taxon>Vertebrata</taxon>
        <taxon>Euteleostomi</taxon>
        <taxon>Actinopterygii</taxon>
        <taxon>Neopterygii</taxon>
        <taxon>Teleostei</taxon>
        <taxon>Neoteleostei</taxon>
        <taxon>Acanthomorphata</taxon>
        <taxon>Eupercaria</taxon>
        <taxon>Tetraodontiformes</taxon>
        <taxon>Molidae</taxon>
        <taxon>Mola</taxon>
    </lineage>
</organism>
<dbReference type="PANTHER" id="PTHR19964:SF10">
    <property type="entry name" value="MULTIPLE PDZ DOMAIN PROTEIN"/>
    <property type="match status" value="1"/>
</dbReference>
<keyword evidence="5" id="KW-0597">Phosphoprotein</keyword>
<evidence type="ECO:0000256" key="2">
    <source>
        <dbReference type="ARBA" id="ARBA00004435"/>
    </source>
</evidence>
<dbReference type="Pfam" id="PF09045">
    <property type="entry name" value="L27_2"/>
    <property type="match status" value="1"/>
</dbReference>
<proteinExistence type="predicted"/>
<dbReference type="GO" id="GO:0016324">
    <property type="term" value="C:apical plasma membrane"/>
    <property type="evidence" value="ECO:0007669"/>
    <property type="project" value="UniProtKB-SubCell"/>
</dbReference>
<dbReference type="InterPro" id="IPR001478">
    <property type="entry name" value="PDZ"/>
</dbReference>
<feature type="domain" description="L27" evidence="10">
    <location>
        <begin position="3"/>
        <end position="63"/>
    </location>
</feature>
<keyword evidence="8" id="KW-0472">Membrane</keyword>
<dbReference type="InterPro" id="IPR036892">
    <property type="entry name" value="L27_dom_sf"/>
</dbReference>
<accession>A0A3Q3WEW3</accession>
<dbReference type="SUPFAM" id="SSF101288">
    <property type="entry name" value="L27 domain"/>
    <property type="match status" value="1"/>
</dbReference>
<dbReference type="InterPro" id="IPR015132">
    <property type="entry name" value="L27_2"/>
</dbReference>
<dbReference type="Proteomes" id="UP000261620">
    <property type="component" value="Unplaced"/>
</dbReference>
<evidence type="ECO:0000256" key="3">
    <source>
        <dbReference type="ARBA" id="ARBA00022427"/>
    </source>
</evidence>
<keyword evidence="6" id="KW-0677">Repeat</keyword>
<evidence type="ECO:0000259" key="10">
    <source>
        <dbReference type="PROSITE" id="PS51022"/>
    </source>
</evidence>
<dbReference type="Ensembl" id="ENSMMOT00000016005.1">
    <property type="protein sequence ID" value="ENSMMOP00000015741.1"/>
    <property type="gene ID" value="ENSMMOG00000012011.1"/>
</dbReference>
<dbReference type="InterPro" id="IPR051342">
    <property type="entry name" value="PDZ_scaffold"/>
</dbReference>
<evidence type="ECO:0000256" key="7">
    <source>
        <dbReference type="ARBA" id="ARBA00022949"/>
    </source>
</evidence>
<dbReference type="AlphaFoldDB" id="A0A3Q3WEW3"/>
<dbReference type="Gene3D" id="2.30.42.10">
    <property type="match status" value="4"/>
</dbReference>
<keyword evidence="12" id="KW-1185">Reference proteome</keyword>
<evidence type="ECO:0000256" key="1">
    <source>
        <dbReference type="ARBA" id="ARBA00004221"/>
    </source>
</evidence>
<dbReference type="CDD" id="cd06689">
    <property type="entry name" value="PDZ1_MUPP1-like"/>
    <property type="match status" value="1"/>
</dbReference>
<feature type="domain" description="PDZ" evidence="9">
    <location>
        <begin position="456"/>
        <end position="513"/>
    </location>
</feature>
<dbReference type="PROSITE" id="PS50106">
    <property type="entry name" value="PDZ"/>
    <property type="match status" value="4"/>
</dbReference>
<dbReference type="GO" id="GO:0005737">
    <property type="term" value="C:cytoplasm"/>
    <property type="evidence" value="ECO:0007669"/>
    <property type="project" value="TreeGrafter"/>
</dbReference>
<dbReference type="CDD" id="cd06791">
    <property type="entry name" value="PDZ3_MUPP1-like"/>
    <property type="match status" value="1"/>
</dbReference>
<keyword evidence="3" id="KW-0796">Tight junction</keyword>
<evidence type="ECO:0000256" key="8">
    <source>
        <dbReference type="ARBA" id="ARBA00023136"/>
    </source>
</evidence>
<evidence type="ECO:0000256" key="5">
    <source>
        <dbReference type="ARBA" id="ARBA00022553"/>
    </source>
</evidence>
<feature type="domain" description="PDZ" evidence="9">
    <location>
        <begin position="96"/>
        <end position="183"/>
    </location>
</feature>
<comment type="subcellular location">
    <subcellularLocation>
        <location evidence="1">Apical cell membrane</location>
    </subcellularLocation>
    <subcellularLocation>
        <location evidence="2">Cell junction</location>
        <location evidence="2">Tight junction</location>
    </subcellularLocation>
</comment>
<feature type="domain" description="PDZ" evidence="9">
    <location>
        <begin position="201"/>
        <end position="281"/>
    </location>
</feature>
<feature type="domain" description="PDZ" evidence="9">
    <location>
        <begin position="308"/>
        <end position="369"/>
    </location>
</feature>
<evidence type="ECO:0000256" key="6">
    <source>
        <dbReference type="ARBA" id="ARBA00022737"/>
    </source>
</evidence>
<name>A0A3Q3WEW3_MOLML</name>
<dbReference type="OMA" id="VPWDGIC"/>
<dbReference type="InterPro" id="IPR004172">
    <property type="entry name" value="L27_dom"/>
</dbReference>
<dbReference type="CDD" id="cd06667">
    <property type="entry name" value="PDZ2_MUPP1-like"/>
    <property type="match status" value="1"/>
</dbReference>
<dbReference type="GO" id="GO:0005923">
    <property type="term" value="C:bicellular tight junction"/>
    <property type="evidence" value="ECO:0007669"/>
    <property type="project" value="UniProtKB-SubCell"/>
</dbReference>
<dbReference type="SUPFAM" id="SSF50156">
    <property type="entry name" value="PDZ domain-like"/>
    <property type="match status" value="4"/>
</dbReference>
<dbReference type="FunFam" id="2.30.42.10:FF:000072">
    <property type="entry name" value="multiple PDZ domain protein isoform X1"/>
    <property type="match status" value="1"/>
</dbReference>
<evidence type="ECO:0000313" key="11">
    <source>
        <dbReference type="Ensembl" id="ENSMMOP00000015741.1"/>
    </source>
</evidence>
<reference evidence="11" key="2">
    <citation type="submission" date="2025-09" db="UniProtKB">
        <authorList>
            <consortium name="Ensembl"/>
        </authorList>
    </citation>
    <scope>IDENTIFICATION</scope>
</reference>
<evidence type="ECO:0000313" key="12">
    <source>
        <dbReference type="Proteomes" id="UP000261620"/>
    </source>
</evidence>
<dbReference type="SMART" id="SM00228">
    <property type="entry name" value="PDZ"/>
    <property type="match status" value="4"/>
</dbReference>
<reference evidence="11" key="1">
    <citation type="submission" date="2025-08" db="UniProtKB">
        <authorList>
            <consortium name="Ensembl"/>
        </authorList>
    </citation>
    <scope>IDENTIFICATION</scope>
</reference>
<dbReference type="Pfam" id="PF00595">
    <property type="entry name" value="PDZ"/>
    <property type="match status" value="3"/>
</dbReference>
<dbReference type="InterPro" id="IPR036034">
    <property type="entry name" value="PDZ_sf"/>
</dbReference>
<dbReference type="Gene3D" id="1.10.287.650">
    <property type="entry name" value="L27 domain"/>
    <property type="match status" value="1"/>
</dbReference>
<protein>
    <recommendedName>
        <fullName evidence="13">PATJ crumbs cell polarity complex component</fullName>
    </recommendedName>
</protein>
<evidence type="ECO:0008006" key="13">
    <source>
        <dbReference type="Google" id="ProtNLM"/>
    </source>
</evidence>
<sequence>YPENNNYARALQAVERLQAKLKERGEVPTEEKLSLLKSVLQSPLFHQILALQKSVHHLREQVSCGDFLQLQIILRNNQLIIIIPMYCMTQGRYVTQVELEKPVSGGLGFSVVGLKSENRGELGIFIQEIQPGSVAHCDGKLKEADQILAINGQSLDQTVTHQQAIGILQSASERVKLTVARGPIPQLASPAVSRTPSHVETIELVNDGTGLGFGIVGGKTTGVIVKTILPGGIADQDGRLRSGDHILRIGDTDLHGMGSEQVAQVLRQCGNRVKLVVTRGPVDESTSVSAVMPVVLPTVNEQQVKTEPSGIFVKSITKDSAVDQDGRIHVGDQIIAVDGVNIQGYTNQQAVEVLRHTGQTVHLKLIRRGFKPDDIPPAVTPSVTVLPPYATIPTTTTVLRELELETKKAEELMPFEGEELMKKWQEILGPSNEVVVSFFIKLTFFITLEANSGHHYIRSVLPEGPVGRCGKLFSGDELLEVNGISLIGETHKEVVRILKELPLCVYMTCCRPAPHMQADVEAVQPQLEALSATAKLKVLVWLITQGVHDCETES</sequence>